<comment type="caution">
    <text evidence="2">The sequence shown here is derived from an EMBL/GenBank/DDBJ whole genome shotgun (WGS) entry which is preliminary data.</text>
</comment>
<keyword evidence="1" id="KW-0812">Transmembrane</keyword>
<accession>A0ABN2UN52</accession>
<feature type="transmembrane region" description="Helical" evidence="1">
    <location>
        <begin position="34"/>
        <end position="54"/>
    </location>
</feature>
<gene>
    <name evidence="2" type="ORF">GCM10009720_20360</name>
</gene>
<protein>
    <submittedName>
        <fullName evidence="2">Uncharacterized protein</fullName>
    </submittedName>
</protein>
<name>A0ABN2UN52_9MICC</name>
<reference evidence="2 3" key="1">
    <citation type="journal article" date="2019" name="Int. J. Syst. Evol. Microbiol.">
        <title>The Global Catalogue of Microorganisms (GCM) 10K type strain sequencing project: providing services to taxonomists for standard genome sequencing and annotation.</title>
        <authorList>
            <consortium name="The Broad Institute Genomics Platform"/>
            <consortium name="The Broad Institute Genome Sequencing Center for Infectious Disease"/>
            <person name="Wu L."/>
            <person name="Ma J."/>
        </authorList>
    </citation>
    <scope>NUCLEOTIDE SEQUENCE [LARGE SCALE GENOMIC DNA]</scope>
    <source>
        <strain evidence="2 3">JCM 13595</strain>
    </source>
</reference>
<keyword evidence="1" id="KW-0472">Membrane</keyword>
<dbReference type="Proteomes" id="UP001501461">
    <property type="component" value="Unassembled WGS sequence"/>
</dbReference>
<keyword evidence="3" id="KW-1185">Reference proteome</keyword>
<sequence>MINIQHKNAIVGALVAVVAVLSALVIVASVTQMYALTVGLIVAQLASLGAVAYVSTKTREQNNELFCASLTVTK</sequence>
<proteinExistence type="predicted"/>
<evidence type="ECO:0000256" key="1">
    <source>
        <dbReference type="SAM" id="Phobius"/>
    </source>
</evidence>
<evidence type="ECO:0000313" key="3">
    <source>
        <dbReference type="Proteomes" id="UP001501461"/>
    </source>
</evidence>
<evidence type="ECO:0000313" key="2">
    <source>
        <dbReference type="EMBL" id="GAA2039742.1"/>
    </source>
</evidence>
<keyword evidence="1" id="KW-1133">Transmembrane helix</keyword>
<dbReference type="RefSeq" id="WP_343958236.1">
    <property type="nucleotide sequence ID" value="NZ_BAAAMN010000041.1"/>
</dbReference>
<dbReference type="EMBL" id="BAAAMN010000041">
    <property type="protein sequence ID" value="GAA2039742.1"/>
    <property type="molecule type" value="Genomic_DNA"/>
</dbReference>
<organism evidence="2 3">
    <name type="scientific">Yaniella flava</name>
    <dbReference type="NCBI Taxonomy" id="287930"/>
    <lineage>
        <taxon>Bacteria</taxon>
        <taxon>Bacillati</taxon>
        <taxon>Actinomycetota</taxon>
        <taxon>Actinomycetes</taxon>
        <taxon>Micrococcales</taxon>
        <taxon>Micrococcaceae</taxon>
        <taxon>Yaniella</taxon>
    </lineage>
</organism>
<feature type="transmembrane region" description="Helical" evidence="1">
    <location>
        <begin position="9"/>
        <end position="28"/>
    </location>
</feature>